<dbReference type="Proteomes" id="UP000323917">
    <property type="component" value="Chromosome"/>
</dbReference>
<keyword evidence="2" id="KW-1185">Reference proteome</keyword>
<evidence type="ECO:0000313" key="2">
    <source>
        <dbReference type="Proteomes" id="UP000323917"/>
    </source>
</evidence>
<accession>A0A5B9Q5R0</accession>
<dbReference type="KEGG" id="bgok:Pr1d_15910"/>
<proteinExistence type="predicted"/>
<reference evidence="1 2" key="1">
    <citation type="submission" date="2019-08" db="EMBL/GenBank/DDBJ databases">
        <title>Deep-cultivation of Planctomycetes and their phenomic and genomic characterization uncovers novel biology.</title>
        <authorList>
            <person name="Wiegand S."/>
            <person name="Jogler M."/>
            <person name="Boedeker C."/>
            <person name="Pinto D."/>
            <person name="Vollmers J."/>
            <person name="Rivas-Marin E."/>
            <person name="Kohn T."/>
            <person name="Peeters S.H."/>
            <person name="Heuer A."/>
            <person name="Rast P."/>
            <person name="Oberbeckmann S."/>
            <person name="Bunk B."/>
            <person name="Jeske O."/>
            <person name="Meyerdierks A."/>
            <person name="Storesund J.E."/>
            <person name="Kallscheuer N."/>
            <person name="Luecker S."/>
            <person name="Lage O.M."/>
            <person name="Pohl T."/>
            <person name="Merkel B.J."/>
            <person name="Hornburger P."/>
            <person name="Mueller R.-W."/>
            <person name="Bruemmer F."/>
            <person name="Labrenz M."/>
            <person name="Spormann A.M."/>
            <person name="Op den Camp H."/>
            <person name="Overmann J."/>
            <person name="Amann R."/>
            <person name="Jetten M.S.M."/>
            <person name="Mascher T."/>
            <person name="Medema M.H."/>
            <person name="Devos D.P."/>
            <person name="Kaster A.-K."/>
            <person name="Ovreas L."/>
            <person name="Rohde M."/>
            <person name="Galperin M.Y."/>
            <person name="Jogler C."/>
        </authorList>
    </citation>
    <scope>NUCLEOTIDE SEQUENCE [LARGE SCALE GENOMIC DNA]</scope>
    <source>
        <strain evidence="1 2">Pr1d</strain>
    </source>
</reference>
<evidence type="ECO:0000313" key="1">
    <source>
        <dbReference type="EMBL" id="QEG34317.1"/>
    </source>
</evidence>
<sequence length="42" mass="4848">MSLRLGKRIATRFRNPNSQLCISLEVVLVDHIVQHIFGDVDR</sequence>
<protein>
    <submittedName>
        <fullName evidence="1">Uncharacterized protein</fullName>
    </submittedName>
</protein>
<dbReference type="AlphaFoldDB" id="A0A5B9Q5R0"/>
<organism evidence="1 2">
    <name type="scientific">Bythopirellula goksoeyrii</name>
    <dbReference type="NCBI Taxonomy" id="1400387"/>
    <lineage>
        <taxon>Bacteria</taxon>
        <taxon>Pseudomonadati</taxon>
        <taxon>Planctomycetota</taxon>
        <taxon>Planctomycetia</taxon>
        <taxon>Pirellulales</taxon>
        <taxon>Lacipirellulaceae</taxon>
        <taxon>Bythopirellula</taxon>
    </lineage>
</organism>
<dbReference type="EMBL" id="CP042913">
    <property type="protein sequence ID" value="QEG34317.1"/>
    <property type="molecule type" value="Genomic_DNA"/>
</dbReference>
<gene>
    <name evidence="1" type="ORF">Pr1d_15910</name>
</gene>
<name>A0A5B9Q5R0_9BACT</name>